<dbReference type="InterPro" id="IPR005907">
    <property type="entry name" value="G1P_thy_trans_s"/>
</dbReference>
<dbReference type="Proteomes" id="UP000474777">
    <property type="component" value="Unassembled WGS sequence"/>
</dbReference>
<keyword evidence="11" id="KW-1185">Reference proteome</keyword>
<evidence type="ECO:0000259" key="9">
    <source>
        <dbReference type="Pfam" id="PF00483"/>
    </source>
</evidence>
<organism evidence="10 11">
    <name type="scientific">Pontibacter burrus</name>
    <dbReference type="NCBI Taxonomy" id="2704466"/>
    <lineage>
        <taxon>Bacteria</taxon>
        <taxon>Pseudomonadati</taxon>
        <taxon>Bacteroidota</taxon>
        <taxon>Cytophagia</taxon>
        <taxon>Cytophagales</taxon>
        <taxon>Hymenobacteraceae</taxon>
        <taxon>Pontibacter</taxon>
    </lineage>
</organism>
<evidence type="ECO:0000313" key="10">
    <source>
        <dbReference type="EMBL" id="NEM99190.1"/>
    </source>
</evidence>
<comment type="cofactor">
    <cofactor evidence="1">
        <name>Mg(2+)</name>
        <dbReference type="ChEBI" id="CHEBI:18420"/>
    </cofactor>
</comment>
<dbReference type="RefSeq" id="WP_163916128.1">
    <property type="nucleotide sequence ID" value="NZ_JAAGWD010000007.1"/>
</dbReference>
<dbReference type="GO" id="GO:0008879">
    <property type="term" value="F:glucose-1-phosphate thymidylyltransferase activity"/>
    <property type="evidence" value="ECO:0007669"/>
    <property type="project" value="UniProtKB-EC"/>
</dbReference>
<dbReference type="PANTHER" id="PTHR43532:SF1">
    <property type="entry name" value="GLUCOSE-1-PHOSPHATE THYMIDYLYLTRANSFERASE 1"/>
    <property type="match status" value="1"/>
</dbReference>
<dbReference type="SUPFAM" id="SSF53448">
    <property type="entry name" value="Nucleotide-diphospho-sugar transferases"/>
    <property type="match status" value="1"/>
</dbReference>
<comment type="caution">
    <text evidence="10">The sequence shown here is derived from an EMBL/GenBank/DDBJ whole genome shotgun (WGS) entry which is preliminary data.</text>
</comment>
<keyword evidence="4" id="KW-0808">Transferase</keyword>
<accession>A0A6B3LZX4</accession>
<feature type="domain" description="Nucleotidyl transferase" evidence="9">
    <location>
        <begin position="7"/>
        <end position="249"/>
    </location>
</feature>
<comment type="similarity">
    <text evidence="2">Belongs to the glucose-1-phosphate thymidylyltransferase family.</text>
</comment>
<dbReference type="AlphaFoldDB" id="A0A6B3LZX4"/>
<dbReference type="InterPro" id="IPR005835">
    <property type="entry name" value="NTP_transferase_dom"/>
</dbReference>
<evidence type="ECO:0000256" key="1">
    <source>
        <dbReference type="ARBA" id="ARBA00001946"/>
    </source>
</evidence>
<dbReference type="InterPro" id="IPR029044">
    <property type="entry name" value="Nucleotide-diphossugar_trans"/>
</dbReference>
<reference evidence="10 11" key="1">
    <citation type="submission" date="2020-02" db="EMBL/GenBank/DDBJ databases">
        <authorList>
            <person name="Kim M.K."/>
        </authorList>
    </citation>
    <scope>NUCLEOTIDE SEQUENCE [LARGE SCALE GENOMIC DNA]</scope>
    <source>
        <strain evidence="10 11">BT327</strain>
    </source>
</reference>
<sequence>MKQAIIGIIPAAGLGSRLGQMPFSKELYPLGFKADGAPKVVSEYLLELMQQAGAEQVYFIVRNGKWDIPGYYGDGCNYSIAFAYILMNRPYGTPFSVDQAYSFVRDKTIVFGFPDIIVEPANVFPELVQKQHETGAAIVLGLFTVAHPHKWDMVEADLDGSVKTIVSKPEKSDLTMAWCVAVWSAEFTEFMHGYLQQLEPKFIAGELTEIPMGAVIQAAIVAGMQVQSVHFPEGSCLDMGTPEDLKLAIKNYS</sequence>
<dbReference type="GO" id="GO:0046872">
    <property type="term" value="F:metal ion binding"/>
    <property type="evidence" value="ECO:0007669"/>
    <property type="project" value="UniProtKB-KW"/>
</dbReference>
<comment type="catalytic activity">
    <reaction evidence="8">
        <text>dTTP + alpha-D-glucose 1-phosphate + H(+) = dTDP-alpha-D-glucose + diphosphate</text>
        <dbReference type="Rhea" id="RHEA:15225"/>
        <dbReference type="ChEBI" id="CHEBI:15378"/>
        <dbReference type="ChEBI" id="CHEBI:33019"/>
        <dbReference type="ChEBI" id="CHEBI:37568"/>
        <dbReference type="ChEBI" id="CHEBI:57477"/>
        <dbReference type="ChEBI" id="CHEBI:58601"/>
        <dbReference type="EC" id="2.7.7.24"/>
    </reaction>
</comment>
<evidence type="ECO:0000313" key="11">
    <source>
        <dbReference type="Proteomes" id="UP000474777"/>
    </source>
</evidence>
<dbReference type="EMBL" id="JAAGWD010000007">
    <property type="protein sequence ID" value="NEM99190.1"/>
    <property type="molecule type" value="Genomic_DNA"/>
</dbReference>
<evidence type="ECO:0000256" key="6">
    <source>
        <dbReference type="ARBA" id="ARBA00022723"/>
    </source>
</evidence>
<name>A0A6B3LZX4_9BACT</name>
<gene>
    <name evidence="10" type="ORF">GXP69_15935</name>
</gene>
<protein>
    <recommendedName>
        <fullName evidence="3">glucose-1-phosphate thymidylyltransferase</fullName>
        <ecNumber evidence="3">2.7.7.24</ecNumber>
    </recommendedName>
</protein>
<keyword evidence="6" id="KW-0479">Metal-binding</keyword>
<evidence type="ECO:0000256" key="2">
    <source>
        <dbReference type="ARBA" id="ARBA00010480"/>
    </source>
</evidence>
<evidence type="ECO:0000256" key="7">
    <source>
        <dbReference type="ARBA" id="ARBA00022842"/>
    </source>
</evidence>
<evidence type="ECO:0000256" key="5">
    <source>
        <dbReference type="ARBA" id="ARBA00022695"/>
    </source>
</evidence>
<dbReference type="Gene3D" id="3.90.550.10">
    <property type="entry name" value="Spore Coat Polysaccharide Biosynthesis Protein SpsA, Chain A"/>
    <property type="match status" value="1"/>
</dbReference>
<evidence type="ECO:0000256" key="3">
    <source>
        <dbReference type="ARBA" id="ARBA00012461"/>
    </source>
</evidence>
<evidence type="ECO:0000256" key="8">
    <source>
        <dbReference type="ARBA" id="ARBA00049336"/>
    </source>
</evidence>
<dbReference type="Pfam" id="PF00483">
    <property type="entry name" value="NTP_transferase"/>
    <property type="match status" value="1"/>
</dbReference>
<dbReference type="PANTHER" id="PTHR43532">
    <property type="entry name" value="GLUCOSE-1-PHOSPHATE THYMIDYLYLTRANSFERASE"/>
    <property type="match status" value="1"/>
</dbReference>
<keyword evidence="5" id="KW-0548">Nucleotidyltransferase</keyword>
<evidence type="ECO:0000256" key="4">
    <source>
        <dbReference type="ARBA" id="ARBA00022679"/>
    </source>
</evidence>
<proteinExistence type="inferred from homology"/>
<keyword evidence="7" id="KW-0460">Magnesium</keyword>
<dbReference type="EC" id="2.7.7.24" evidence="3"/>